<keyword evidence="1" id="KW-0805">Transcription regulation</keyword>
<evidence type="ECO:0000313" key="5">
    <source>
        <dbReference type="EMBL" id="MDM7853934.1"/>
    </source>
</evidence>
<evidence type="ECO:0000256" key="2">
    <source>
        <dbReference type="ARBA" id="ARBA00023125"/>
    </source>
</evidence>
<dbReference type="InterPro" id="IPR011991">
    <property type="entry name" value="ArsR-like_HTH"/>
</dbReference>
<dbReference type="Gene3D" id="1.10.10.10">
    <property type="entry name" value="Winged helix-like DNA-binding domain superfamily/Winged helix DNA-binding domain"/>
    <property type="match status" value="1"/>
</dbReference>
<dbReference type="InterPro" id="IPR036388">
    <property type="entry name" value="WH-like_DNA-bd_sf"/>
</dbReference>
<dbReference type="CDD" id="cd00090">
    <property type="entry name" value="HTH_ARSR"/>
    <property type="match status" value="1"/>
</dbReference>
<dbReference type="EMBL" id="JAUCGQ010000001">
    <property type="protein sequence ID" value="MDM7853934.1"/>
    <property type="molecule type" value="Genomic_DNA"/>
</dbReference>
<dbReference type="NCBIfam" id="NF033788">
    <property type="entry name" value="HTH_metalloreg"/>
    <property type="match status" value="1"/>
</dbReference>
<organism evidence="5 6">
    <name type="scientific">Cellulomonas alba</name>
    <dbReference type="NCBI Taxonomy" id="3053467"/>
    <lineage>
        <taxon>Bacteria</taxon>
        <taxon>Bacillati</taxon>
        <taxon>Actinomycetota</taxon>
        <taxon>Actinomycetes</taxon>
        <taxon>Micrococcales</taxon>
        <taxon>Cellulomonadaceae</taxon>
        <taxon>Cellulomonas</taxon>
    </lineage>
</organism>
<keyword evidence="3" id="KW-0804">Transcription</keyword>
<dbReference type="PROSITE" id="PS50987">
    <property type="entry name" value="HTH_ARSR_2"/>
    <property type="match status" value="1"/>
</dbReference>
<evidence type="ECO:0000313" key="6">
    <source>
        <dbReference type="Proteomes" id="UP001529338"/>
    </source>
</evidence>
<evidence type="ECO:0000259" key="4">
    <source>
        <dbReference type="PROSITE" id="PS50987"/>
    </source>
</evidence>
<dbReference type="InterPro" id="IPR001845">
    <property type="entry name" value="HTH_ArsR_DNA-bd_dom"/>
</dbReference>
<comment type="caution">
    <text evidence="5">The sequence shown here is derived from an EMBL/GenBank/DDBJ whole genome shotgun (WGS) entry which is preliminary data.</text>
</comment>
<dbReference type="Pfam" id="PF12840">
    <property type="entry name" value="HTH_20"/>
    <property type="match status" value="1"/>
</dbReference>
<accession>A0ABT7SEG8</accession>
<dbReference type="RefSeq" id="WP_289453457.1">
    <property type="nucleotide sequence ID" value="NZ_JAUCGQ010000001.1"/>
</dbReference>
<evidence type="ECO:0000256" key="3">
    <source>
        <dbReference type="ARBA" id="ARBA00023163"/>
    </source>
</evidence>
<sequence>MDNQGATGRFAALADPVRLATVEVLSRGPCSAGELARHASVSPSVMSRHLRTLQEAGLVTDSRDPHDARRRVFTLRDEGLVAARAWMDQVQAQWNEQLAAFRAHVEAPSRRRPGQ</sequence>
<dbReference type="InterPro" id="IPR036390">
    <property type="entry name" value="WH_DNA-bd_sf"/>
</dbReference>
<dbReference type="PANTHER" id="PTHR33154:SF33">
    <property type="entry name" value="TRANSCRIPTIONAL REPRESSOR SDPR"/>
    <property type="match status" value="1"/>
</dbReference>
<gene>
    <name evidence="5" type="ORF">QRT04_03225</name>
</gene>
<dbReference type="SUPFAM" id="SSF46785">
    <property type="entry name" value="Winged helix' DNA-binding domain"/>
    <property type="match status" value="1"/>
</dbReference>
<proteinExistence type="predicted"/>
<dbReference type="Proteomes" id="UP001529338">
    <property type="component" value="Unassembled WGS sequence"/>
</dbReference>
<keyword evidence="2" id="KW-0238">DNA-binding</keyword>
<protein>
    <submittedName>
        <fullName evidence="5">Metalloregulator ArsR/SmtB family transcription factor</fullName>
    </submittedName>
</protein>
<name>A0ABT7SEG8_9CELL</name>
<feature type="domain" description="HTH arsR-type" evidence="4">
    <location>
        <begin position="1"/>
        <end position="92"/>
    </location>
</feature>
<keyword evidence="6" id="KW-1185">Reference proteome</keyword>
<dbReference type="PRINTS" id="PR00778">
    <property type="entry name" value="HTHARSR"/>
</dbReference>
<dbReference type="SMART" id="SM00418">
    <property type="entry name" value="HTH_ARSR"/>
    <property type="match status" value="1"/>
</dbReference>
<dbReference type="InterPro" id="IPR051081">
    <property type="entry name" value="HTH_MetalResp_TranReg"/>
</dbReference>
<reference evidence="5 6" key="1">
    <citation type="submission" date="2023-06" db="EMBL/GenBank/DDBJ databases">
        <title>Cellulomonas sp. MW4 Whole genome sequence.</title>
        <authorList>
            <person name="Park S."/>
        </authorList>
    </citation>
    <scope>NUCLEOTIDE SEQUENCE [LARGE SCALE GENOMIC DNA]</scope>
    <source>
        <strain evidence="5 6">MW4</strain>
    </source>
</reference>
<evidence type="ECO:0000256" key="1">
    <source>
        <dbReference type="ARBA" id="ARBA00023015"/>
    </source>
</evidence>
<dbReference type="PANTHER" id="PTHR33154">
    <property type="entry name" value="TRANSCRIPTIONAL REGULATOR, ARSR FAMILY"/>
    <property type="match status" value="1"/>
</dbReference>